<dbReference type="CDD" id="cd12913">
    <property type="entry name" value="PDC1_MCP_like"/>
    <property type="match status" value="1"/>
</dbReference>
<dbReference type="STRING" id="1121266.SAMN02745883_01091"/>
<dbReference type="Gene3D" id="1.10.287.950">
    <property type="entry name" value="Methyl-accepting chemotaxis protein"/>
    <property type="match status" value="1"/>
</dbReference>
<dbReference type="EMBL" id="FRAJ01000007">
    <property type="protein sequence ID" value="SHK02507.1"/>
    <property type="molecule type" value="Genomic_DNA"/>
</dbReference>
<dbReference type="GO" id="GO:0007165">
    <property type="term" value="P:signal transduction"/>
    <property type="evidence" value="ECO:0007669"/>
    <property type="project" value="UniProtKB-KW"/>
</dbReference>
<comment type="similarity">
    <text evidence="8">Belongs to the methyl-accepting chemotaxis (MCP) protein family.</text>
</comment>
<dbReference type="GO" id="GO:0005886">
    <property type="term" value="C:plasma membrane"/>
    <property type="evidence" value="ECO:0007669"/>
    <property type="project" value="UniProtKB-SubCell"/>
</dbReference>
<dbReference type="InterPro" id="IPR029151">
    <property type="entry name" value="Sensor-like_sf"/>
</dbReference>
<feature type="transmembrane region" description="Helical" evidence="11">
    <location>
        <begin position="300"/>
        <end position="320"/>
    </location>
</feature>
<reference evidence="14 15" key="1">
    <citation type="submission" date="2016-11" db="EMBL/GenBank/DDBJ databases">
        <authorList>
            <person name="Jaros S."/>
            <person name="Januszkiewicz K."/>
            <person name="Wedrychowicz H."/>
        </authorList>
    </citation>
    <scope>NUCLEOTIDE SEQUENCE [LARGE SCALE GENOMIC DNA]</scope>
    <source>
        <strain evidence="14 15">DSM 14501</strain>
    </source>
</reference>
<dbReference type="SUPFAM" id="SSF103190">
    <property type="entry name" value="Sensory domain-like"/>
    <property type="match status" value="1"/>
</dbReference>
<keyword evidence="2" id="KW-1003">Cell membrane</keyword>
<evidence type="ECO:0000259" key="12">
    <source>
        <dbReference type="PROSITE" id="PS50111"/>
    </source>
</evidence>
<keyword evidence="10" id="KW-0175">Coiled coil</keyword>
<accession>A0A1M6P3G3</accession>
<dbReference type="CDD" id="cd11386">
    <property type="entry name" value="MCP_signal"/>
    <property type="match status" value="1"/>
</dbReference>
<dbReference type="Gene3D" id="3.30.450.20">
    <property type="entry name" value="PAS domain"/>
    <property type="match status" value="2"/>
</dbReference>
<feature type="domain" description="Methyl-accepting transducer" evidence="12">
    <location>
        <begin position="392"/>
        <end position="642"/>
    </location>
</feature>
<evidence type="ECO:0000256" key="8">
    <source>
        <dbReference type="ARBA" id="ARBA00029447"/>
    </source>
</evidence>
<feature type="transmembrane region" description="Helical" evidence="11">
    <location>
        <begin position="21"/>
        <end position="42"/>
    </location>
</feature>
<evidence type="ECO:0000259" key="13">
    <source>
        <dbReference type="PROSITE" id="PS50885"/>
    </source>
</evidence>
<dbReference type="Pfam" id="PF02743">
    <property type="entry name" value="dCache_1"/>
    <property type="match status" value="1"/>
</dbReference>
<evidence type="ECO:0000256" key="9">
    <source>
        <dbReference type="PROSITE-ProRule" id="PRU00284"/>
    </source>
</evidence>
<dbReference type="Proteomes" id="UP000184082">
    <property type="component" value="Unassembled WGS sequence"/>
</dbReference>
<feature type="domain" description="HAMP" evidence="13">
    <location>
        <begin position="321"/>
        <end position="373"/>
    </location>
</feature>
<keyword evidence="7 9" id="KW-0807">Transducer</keyword>
<dbReference type="PROSITE" id="PS50885">
    <property type="entry name" value="HAMP"/>
    <property type="match status" value="1"/>
</dbReference>
<keyword evidence="3" id="KW-0145">Chemotaxis</keyword>
<keyword evidence="15" id="KW-1185">Reference proteome</keyword>
<dbReference type="Gene3D" id="6.10.340.10">
    <property type="match status" value="1"/>
</dbReference>
<dbReference type="SMART" id="SM00283">
    <property type="entry name" value="MA"/>
    <property type="match status" value="1"/>
</dbReference>
<evidence type="ECO:0000313" key="15">
    <source>
        <dbReference type="Proteomes" id="UP000184082"/>
    </source>
</evidence>
<dbReference type="Pfam" id="PF00015">
    <property type="entry name" value="MCPsignal"/>
    <property type="match status" value="1"/>
</dbReference>
<evidence type="ECO:0000256" key="5">
    <source>
        <dbReference type="ARBA" id="ARBA00022989"/>
    </source>
</evidence>
<evidence type="ECO:0000256" key="7">
    <source>
        <dbReference type="ARBA" id="ARBA00023224"/>
    </source>
</evidence>
<dbReference type="AlphaFoldDB" id="A0A1M6P3G3"/>
<keyword evidence="5 11" id="KW-1133">Transmembrane helix</keyword>
<evidence type="ECO:0000256" key="11">
    <source>
        <dbReference type="SAM" id="Phobius"/>
    </source>
</evidence>
<dbReference type="CDD" id="cd06225">
    <property type="entry name" value="HAMP"/>
    <property type="match status" value="1"/>
</dbReference>
<comment type="subcellular location">
    <subcellularLocation>
        <location evidence="1">Cell membrane</location>
        <topology evidence="1">Multi-pass membrane protein</topology>
    </subcellularLocation>
</comment>
<evidence type="ECO:0000256" key="6">
    <source>
        <dbReference type="ARBA" id="ARBA00023136"/>
    </source>
</evidence>
<dbReference type="InterPro" id="IPR004089">
    <property type="entry name" value="MCPsignal_dom"/>
</dbReference>
<dbReference type="CDD" id="cd12912">
    <property type="entry name" value="PDC2_MCP_like"/>
    <property type="match status" value="1"/>
</dbReference>
<dbReference type="Pfam" id="PF00672">
    <property type="entry name" value="HAMP"/>
    <property type="match status" value="1"/>
</dbReference>
<dbReference type="InterPro" id="IPR003660">
    <property type="entry name" value="HAMP_dom"/>
</dbReference>
<evidence type="ECO:0000256" key="2">
    <source>
        <dbReference type="ARBA" id="ARBA00022475"/>
    </source>
</evidence>
<dbReference type="SUPFAM" id="SSF58104">
    <property type="entry name" value="Methyl-accepting chemotaxis protein (MCP) signaling domain"/>
    <property type="match status" value="1"/>
</dbReference>
<organism evidence="14 15">
    <name type="scientific">Caminicella sporogenes DSM 14501</name>
    <dbReference type="NCBI Taxonomy" id="1121266"/>
    <lineage>
        <taxon>Bacteria</taxon>
        <taxon>Bacillati</taxon>
        <taxon>Bacillota</taxon>
        <taxon>Clostridia</taxon>
        <taxon>Peptostreptococcales</taxon>
        <taxon>Caminicellaceae</taxon>
        <taxon>Caminicella</taxon>
    </lineage>
</organism>
<protein>
    <submittedName>
        <fullName evidence="14">Methyl-accepting chemotaxis sensory transducer with Cache sensor</fullName>
    </submittedName>
</protein>
<dbReference type="PROSITE" id="PS50111">
    <property type="entry name" value="CHEMOTAXIS_TRANSDUC_2"/>
    <property type="match status" value="1"/>
</dbReference>
<gene>
    <name evidence="14" type="ORF">SAMN02745883_01091</name>
</gene>
<sequence length="693" mass="77571">MTKKKLTKEKKFRGGKIRNKLILILMTVVIIPLILLGVFSYLKSTEIIKRDLAETTLQAVEEVNESITMFLKGIEYQVNTIASNSALKDLDKTANSQEQEFKKQVALELLKDTQTSNPDLMWTYFGNEEGSMYIFPKDELPDDYDPRTRPWYKKALENKGKVVWTEPYIDATVDELVITAAKTVLDGDKVIGVVGIDISLKDLSDNLSKKQVGKSGYVFVTDKKGMVISHKDKKLIGTYDITKREFWNKVKSTDKNFLDYTYEGKKKFLSFTTNERMGWKIYVTMELSELTEDTYIIREFTLYMGILGIIIAVIMAFFLASNISKPINILKQAFSRAAVGDLTVRVNIKSKDEFGQMGDSFNEMIENFNRLIKEIKTSSGTVLKTSESLSEITEQTTAAADEVAKTIEEIAKSAEEQARDTEKGATEIKTLASKIELVSESIIDMNNISNETDNLTGKGFEAVKTLIEKSDENRKSVLEINELVLKVDKSAEEIGIITDTISEIAEQTNLLALNAAIEAARAGEYGQGFAVVAEEVRKLAEQSAKASNEIRELIAGIQNQSDNAVKSMEKARIIVKEQDKAVEETNGIFTKISNSVKVLIQKMSEIRKYNEDMAEKKEEIVEIIQSLSASSEETSAATQQVSAATEEQLATMEEANSYSQKLKVLSKELEVAVNKFKIEKDNNDAGLDSNKKI</sequence>
<dbReference type="SMART" id="SM00304">
    <property type="entry name" value="HAMP"/>
    <property type="match status" value="2"/>
</dbReference>
<evidence type="ECO:0000256" key="3">
    <source>
        <dbReference type="ARBA" id="ARBA00022500"/>
    </source>
</evidence>
<keyword evidence="4 11" id="KW-0812">Transmembrane</keyword>
<dbReference type="InterPro" id="IPR033479">
    <property type="entry name" value="dCache_1"/>
</dbReference>
<evidence type="ECO:0000313" key="14">
    <source>
        <dbReference type="EMBL" id="SHK02507.1"/>
    </source>
</evidence>
<evidence type="ECO:0000256" key="10">
    <source>
        <dbReference type="SAM" id="Coils"/>
    </source>
</evidence>
<proteinExistence type="inferred from homology"/>
<keyword evidence="6 11" id="KW-0472">Membrane</keyword>
<dbReference type="GO" id="GO:0006935">
    <property type="term" value="P:chemotaxis"/>
    <property type="evidence" value="ECO:0007669"/>
    <property type="project" value="UniProtKB-KW"/>
</dbReference>
<feature type="coiled-coil region" evidence="10">
    <location>
        <begin position="599"/>
        <end position="626"/>
    </location>
</feature>
<name>A0A1M6P3G3_9FIRM</name>
<dbReference type="PANTHER" id="PTHR32089:SF114">
    <property type="entry name" value="METHYL-ACCEPTING CHEMOTAXIS PROTEIN MCPB"/>
    <property type="match status" value="1"/>
</dbReference>
<evidence type="ECO:0000256" key="1">
    <source>
        <dbReference type="ARBA" id="ARBA00004651"/>
    </source>
</evidence>
<dbReference type="RefSeq" id="WP_094756746.1">
    <property type="nucleotide sequence ID" value="NZ_FRAJ01000007.1"/>
</dbReference>
<dbReference type="PANTHER" id="PTHR32089">
    <property type="entry name" value="METHYL-ACCEPTING CHEMOTAXIS PROTEIN MCPB"/>
    <property type="match status" value="1"/>
</dbReference>
<evidence type="ECO:0000256" key="4">
    <source>
        <dbReference type="ARBA" id="ARBA00022692"/>
    </source>
</evidence>